<gene>
    <name evidence="2" type="ORF">ZIOFF_062709</name>
</gene>
<name>A0A8J5KF48_ZINOF</name>
<proteinExistence type="predicted"/>
<keyword evidence="3" id="KW-1185">Reference proteome</keyword>
<organism evidence="2 3">
    <name type="scientific">Zingiber officinale</name>
    <name type="common">Ginger</name>
    <name type="synonym">Amomum zingiber</name>
    <dbReference type="NCBI Taxonomy" id="94328"/>
    <lineage>
        <taxon>Eukaryota</taxon>
        <taxon>Viridiplantae</taxon>
        <taxon>Streptophyta</taxon>
        <taxon>Embryophyta</taxon>
        <taxon>Tracheophyta</taxon>
        <taxon>Spermatophyta</taxon>
        <taxon>Magnoliopsida</taxon>
        <taxon>Liliopsida</taxon>
        <taxon>Zingiberales</taxon>
        <taxon>Zingiberaceae</taxon>
        <taxon>Zingiber</taxon>
    </lineage>
</organism>
<dbReference type="AlphaFoldDB" id="A0A8J5KF48"/>
<dbReference type="Proteomes" id="UP000734854">
    <property type="component" value="Unassembled WGS sequence"/>
</dbReference>
<accession>A0A8J5KF48</accession>
<sequence>MATEMASISDEPAENGEKKESLRAAGGSGGWANVVWQLAIKAAVAGAAMASAPIVIPPYCVASTLGLALSLPFCVYLATIVATEKAMASLLSPAPENQTDEAELGYWNSIVEIIPSSEGEFTASLSEQVSAIDASSETETVVEPPIVVSTEPASAMTETRTYEKVEEKRKDAIWKEISALRTIIGYRAALQPSTLEELRALYVFIGIEPPFSLKDSSAMEIMDKLQFLKFLLGVN</sequence>
<evidence type="ECO:0000313" key="2">
    <source>
        <dbReference type="EMBL" id="KAG6479247.1"/>
    </source>
</evidence>
<dbReference type="OrthoDB" id="1933309at2759"/>
<dbReference type="EMBL" id="JACMSC010000017">
    <property type="protein sequence ID" value="KAG6479247.1"/>
    <property type="molecule type" value="Genomic_DNA"/>
</dbReference>
<reference evidence="2 3" key="1">
    <citation type="submission" date="2020-08" db="EMBL/GenBank/DDBJ databases">
        <title>Plant Genome Project.</title>
        <authorList>
            <person name="Zhang R.-G."/>
        </authorList>
    </citation>
    <scope>NUCLEOTIDE SEQUENCE [LARGE SCALE GENOMIC DNA]</scope>
    <source>
        <tissue evidence="2">Rhizome</tissue>
    </source>
</reference>
<evidence type="ECO:0000256" key="1">
    <source>
        <dbReference type="SAM" id="MobiDB-lite"/>
    </source>
</evidence>
<feature type="region of interest" description="Disordered" evidence="1">
    <location>
        <begin position="1"/>
        <end position="22"/>
    </location>
</feature>
<dbReference type="PANTHER" id="PTHR37198">
    <property type="entry name" value="NUCLEOLIN"/>
    <property type="match status" value="1"/>
</dbReference>
<dbReference type="PANTHER" id="PTHR37198:SF1">
    <property type="entry name" value="NUCLEOLIN"/>
    <property type="match status" value="1"/>
</dbReference>
<evidence type="ECO:0000313" key="3">
    <source>
        <dbReference type="Proteomes" id="UP000734854"/>
    </source>
</evidence>
<comment type="caution">
    <text evidence="2">The sequence shown here is derived from an EMBL/GenBank/DDBJ whole genome shotgun (WGS) entry which is preliminary data.</text>
</comment>
<protein>
    <submittedName>
        <fullName evidence="2">Uncharacterized protein</fullName>
    </submittedName>
</protein>